<evidence type="ECO:0000313" key="3">
    <source>
        <dbReference type="EMBL" id="MBD3719733.1"/>
    </source>
</evidence>
<feature type="chain" id="PRO_5037067541" description="Lipoprotein" evidence="2">
    <location>
        <begin position="27"/>
        <end position="251"/>
    </location>
</feature>
<protein>
    <recommendedName>
        <fullName evidence="5">Lipoprotein</fullName>
    </recommendedName>
</protein>
<keyword evidence="2" id="KW-0732">Signal</keyword>
<feature type="signal peptide" evidence="2">
    <location>
        <begin position="1"/>
        <end position="26"/>
    </location>
</feature>
<feature type="region of interest" description="Disordered" evidence="1">
    <location>
        <begin position="23"/>
        <end position="49"/>
    </location>
</feature>
<dbReference type="EMBL" id="JACXTF010000001">
    <property type="protein sequence ID" value="MBD3719733.1"/>
    <property type="molecule type" value="Genomic_DNA"/>
</dbReference>
<proteinExistence type="predicted"/>
<accession>A0A927DZ15</accession>
<organism evidence="3 4">
    <name type="scientific">Klebsiella pneumoniae</name>
    <dbReference type="NCBI Taxonomy" id="573"/>
    <lineage>
        <taxon>Bacteria</taxon>
        <taxon>Pseudomonadati</taxon>
        <taxon>Pseudomonadota</taxon>
        <taxon>Gammaproteobacteria</taxon>
        <taxon>Enterobacterales</taxon>
        <taxon>Enterobacteriaceae</taxon>
        <taxon>Klebsiella/Raoultella group</taxon>
        <taxon>Klebsiella</taxon>
        <taxon>Klebsiella pneumoniae complex</taxon>
    </lineage>
</organism>
<feature type="compositionally biased region" description="Low complexity" evidence="1">
    <location>
        <begin position="175"/>
        <end position="184"/>
    </location>
</feature>
<dbReference type="AlphaFoldDB" id="A0A927DZ15"/>
<gene>
    <name evidence="3" type="ORF">IE988_07755</name>
</gene>
<reference evidence="3" key="1">
    <citation type="submission" date="2020-07" db="EMBL/GenBank/DDBJ databases">
        <title>Clinical and genomic characterization of carbapenemase-producing Enterobacterales causing secondary infections during the COVID-19 crisis at a New York City hospital.</title>
        <authorList>
            <person name="Gomez-Simmonds A."/>
            <person name="Annavajhala M.K."/>
            <person name="Uhlemann A.-C."/>
        </authorList>
    </citation>
    <scope>NUCLEOTIDE SEQUENCE</scope>
    <source>
        <strain evidence="3">NK1594</strain>
    </source>
</reference>
<evidence type="ECO:0000256" key="2">
    <source>
        <dbReference type="SAM" id="SignalP"/>
    </source>
</evidence>
<evidence type="ECO:0008006" key="5">
    <source>
        <dbReference type="Google" id="ProtNLM"/>
    </source>
</evidence>
<evidence type="ECO:0000313" key="4">
    <source>
        <dbReference type="Proteomes" id="UP000622731"/>
    </source>
</evidence>
<dbReference type="Proteomes" id="UP000622731">
    <property type="component" value="Unassembled WGS sequence"/>
</dbReference>
<sequence>MNISLTLRVIPLAALLVAGCSNTSSRQPVKPIATPLTTQQQAEQERAASEQARIESCRRALDSLKEVNPQQATKLSNDFNALVRAASQYNSVREKVADPTRLGIDSMYQFKSIKLCADIQKTLIDSPRYSVVKANSHEQSRHADPQRAPADARRCAGAFNPFTAGAAPAFLDYAQQQTQQSQAQEKNDAASAKQTQESRQSADNKKNRYQHLTITKRITSQQAAIAQKDKLIQQLKKTACRYAANGYCRSE</sequence>
<name>A0A927DZ15_KLEPN</name>
<evidence type="ECO:0000256" key="1">
    <source>
        <dbReference type="SAM" id="MobiDB-lite"/>
    </source>
</evidence>
<feature type="region of interest" description="Disordered" evidence="1">
    <location>
        <begin position="175"/>
        <end position="209"/>
    </location>
</feature>
<comment type="caution">
    <text evidence="3">The sequence shown here is derived from an EMBL/GenBank/DDBJ whole genome shotgun (WGS) entry which is preliminary data.</text>
</comment>